<evidence type="ECO:0000259" key="4">
    <source>
        <dbReference type="Pfam" id="PF08240"/>
    </source>
</evidence>
<dbReference type="FunCoup" id="G2Y520">
    <property type="interactions" value="209"/>
</dbReference>
<feature type="domain" description="Alcohol dehydrogenase-like N-terminal" evidence="4">
    <location>
        <begin position="42"/>
        <end position="130"/>
    </location>
</feature>
<gene>
    <name evidence="5" type="ORF">BofuT4_P037400.1</name>
</gene>
<dbReference type="AlphaFoldDB" id="G2Y520"/>
<sequence>MIFILSLLLSLRMKPVPDNYGIVKTAVGETRLQPIPTPQLRDDYILVKTIAAAISPTDWQTVDEQSSPTTKGPTLLGCDFVGIVVEIGKDVKKECKKGDRIEGMIHGGNDIELEDGTFAKYILVKGNVAFHILENFSFEEAQSFGVKITTIVLGFYKYLSLPLLTFPLPMPSSERKLPILIYGGSPATGTLAVQFAKLSGLQHDSNYGAEIISLTQNKLHHVFDIIATQSTPQICANACSRFGNNLYLNLMGIEMPGDDFRNILFLGYLVTGEENEIEGAIWPAVPGIFELERRAFILLERLLENGLVRNHPVNIIHGGLKGILE</sequence>
<dbReference type="PANTHER" id="PTHR45348:SF2">
    <property type="entry name" value="ZINC-TYPE ALCOHOL DEHYDROGENASE-LIKE PROTEIN C2E1P3.01"/>
    <property type="match status" value="1"/>
</dbReference>
<protein>
    <submittedName>
        <fullName evidence="5">Similar to oxidoreductase</fullName>
    </submittedName>
</protein>
<evidence type="ECO:0000256" key="2">
    <source>
        <dbReference type="ARBA" id="ARBA00023002"/>
    </source>
</evidence>
<dbReference type="PANTHER" id="PTHR45348">
    <property type="entry name" value="HYPOTHETICAL OXIDOREDUCTASE (EUROFUNG)"/>
    <property type="match status" value="1"/>
</dbReference>
<organism evidence="5 6">
    <name type="scientific">Botryotinia fuckeliana (strain T4)</name>
    <name type="common">Noble rot fungus</name>
    <name type="synonym">Botrytis cinerea</name>
    <dbReference type="NCBI Taxonomy" id="999810"/>
    <lineage>
        <taxon>Eukaryota</taxon>
        <taxon>Fungi</taxon>
        <taxon>Dikarya</taxon>
        <taxon>Ascomycota</taxon>
        <taxon>Pezizomycotina</taxon>
        <taxon>Leotiomycetes</taxon>
        <taxon>Helotiales</taxon>
        <taxon>Sclerotiniaceae</taxon>
        <taxon>Botrytis</taxon>
    </lineage>
</organism>
<dbReference type="HOGENOM" id="CLU_026673_16_1_1"/>
<dbReference type="eggNOG" id="KOG1198">
    <property type="taxonomic scope" value="Eukaryota"/>
</dbReference>
<evidence type="ECO:0000256" key="1">
    <source>
        <dbReference type="ARBA" id="ARBA00008072"/>
    </source>
</evidence>
<accession>G2Y520</accession>
<dbReference type="InterPro" id="IPR013154">
    <property type="entry name" value="ADH-like_N"/>
</dbReference>
<dbReference type="SUPFAM" id="SSF50129">
    <property type="entry name" value="GroES-like"/>
    <property type="match status" value="1"/>
</dbReference>
<dbReference type="InterPro" id="IPR011032">
    <property type="entry name" value="GroES-like_sf"/>
</dbReference>
<dbReference type="STRING" id="999810.G2Y520"/>
<dbReference type="EMBL" id="FQ790287">
    <property type="protein sequence ID" value="CCD47760.1"/>
    <property type="molecule type" value="Genomic_DNA"/>
</dbReference>
<dbReference type="OrthoDB" id="48317at2759"/>
<name>G2Y520_BOTF4</name>
<keyword evidence="3" id="KW-0732">Signal</keyword>
<dbReference type="CDD" id="cd08249">
    <property type="entry name" value="enoyl_reductase_like"/>
    <property type="match status" value="1"/>
</dbReference>
<reference evidence="6" key="1">
    <citation type="journal article" date="2011" name="PLoS Genet.">
        <title>Genomic analysis of the necrotrophic fungal pathogens Sclerotinia sclerotiorum and Botrytis cinerea.</title>
        <authorList>
            <person name="Amselem J."/>
            <person name="Cuomo C.A."/>
            <person name="van Kan J.A."/>
            <person name="Viaud M."/>
            <person name="Benito E.P."/>
            <person name="Couloux A."/>
            <person name="Coutinho P.M."/>
            <person name="de Vries R.P."/>
            <person name="Dyer P.S."/>
            <person name="Fillinger S."/>
            <person name="Fournier E."/>
            <person name="Gout L."/>
            <person name="Hahn M."/>
            <person name="Kohn L."/>
            <person name="Lapalu N."/>
            <person name="Plummer K.M."/>
            <person name="Pradier J.M."/>
            <person name="Quevillon E."/>
            <person name="Sharon A."/>
            <person name="Simon A."/>
            <person name="ten Have A."/>
            <person name="Tudzynski B."/>
            <person name="Tudzynski P."/>
            <person name="Wincker P."/>
            <person name="Andrew M."/>
            <person name="Anthouard V."/>
            <person name="Beever R.E."/>
            <person name="Beffa R."/>
            <person name="Benoit I."/>
            <person name="Bouzid O."/>
            <person name="Brault B."/>
            <person name="Chen Z."/>
            <person name="Choquer M."/>
            <person name="Collemare J."/>
            <person name="Cotton P."/>
            <person name="Danchin E.G."/>
            <person name="Da Silva C."/>
            <person name="Gautier A."/>
            <person name="Giraud C."/>
            <person name="Giraud T."/>
            <person name="Gonzalez C."/>
            <person name="Grossetete S."/>
            <person name="Guldener U."/>
            <person name="Henrissat B."/>
            <person name="Howlett B.J."/>
            <person name="Kodira C."/>
            <person name="Kretschmer M."/>
            <person name="Lappartient A."/>
            <person name="Leroch M."/>
            <person name="Levis C."/>
            <person name="Mauceli E."/>
            <person name="Neuveglise C."/>
            <person name="Oeser B."/>
            <person name="Pearson M."/>
            <person name="Poulain J."/>
            <person name="Poussereau N."/>
            <person name="Quesneville H."/>
            <person name="Rascle C."/>
            <person name="Schumacher J."/>
            <person name="Segurens B."/>
            <person name="Sexton A."/>
            <person name="Silva E."/>
            <person name="Sirven C."/>
            <person name="Soanes D.M."/>
            <person name="Talbot N.J."/>
            <person name="Templeton M."/>
            <person name="Yandava C."/>
            <person name="Yarden O."/>
            <person name="Zeng Q."/>
            <person name="Rollins J.A."/>
            <person name="Lebrun M.H."/>
            <person name="Dickman M."/>
        </authorList>
    </citation>
    <scope>NUCLEOTIDE SEQUENCE [LARGE SCALE GENOMIC DNA]</scope>
    <source>
        <strain evidence="6">T4</strain>
    </source>
</reference>
<keyword evidence="2" id="KW-0560">Oxidoreductase</keyword>
<feature type="chain" id="PRO_5003440228" evidence="3">
    <location>
        <begin position="19"/>
        <end position="325"/>
    </location>
</feature>
<dbReference type="Proteomes" id="UP000008177">
    <property type="component" value="Unplaced contigs"/>
</dbReference>
<dbReference type="GO" id="GO:0016651">
    <property type="term" value="F:oxidoreductase activity, acting on NAD(P)H"/>
    <property type="evidence" value="ECO:0007669"/>
    <property type="project" value="InterPro"/>
</dbReference>
<evidence type="ECO:0000313" key="6">
    <source>
        <dbReference type="Proteomes" id="UP000008177"/>
    </source>
</evidence>
<dbReference type="Pfam" id="PF08240">
    <property type="entry name" value="ADH_N"/>
    <property type="match status" value="1"/>
</dbReference>
<dbReference type="InterPro" id="IPR047122">
    <property type="entry name" value="Trans-enoyl_RdTase-like"/>
</dbReference>
<dbReference type="Gene3D" id="3.40.50.720">
    <property type="entry name" value="NAD(P)-binding Rossmann-like Domain"/>
    <property type="match status" value="2"/>
</dbReference>
<dbReference type="InParanoid" id="G2Y520"/>
<evidence type="ECO:0000256" key="3">
    <source>
        <dbReference type="SAM" id="SignalP"/>
    </source>
</evidence>
<comment type="similarity">
    <text evidence="1">Belongs to the zinc-containing alcohol dehydrogenase family.</text>
</comment>
<evidence type="ECO:0000313" key="5">
    <source>
        <dbReference type="EMBL" id="CCD47760.1"/>
    </source>
</evidence>
<proteinExistence type="inferred from homology"/>
<dbReference type="Gene3D" id="3.90.180.10">
    <property type="entry name" value="Medium-chain alcohol dehydrogenases, catalytic domain"/>
    <property type="match status" value="2"/>
</dbReference>
<feature type="signal peptide" evidence="3">
    <location>
        <begin position="1"/>
        <end position="18"/>
    </location>
</feature>